<evidence type="ECO:0000313" key="1">
    <source>
        <dbReference type="EMBL" id="MBE5919083.1"/>
    </source>
</evidence>
<dbReference type="Proteomes" id="UP000766246">
    <property type="component" value="Unassembled WGS sequence"/>
</dbReference>
<sequence>MMTIEMLLEKSIRGFDGSRFFLSYYNGESYISLIDDRIFILSQNAINEKSIAKRDGYLTEVIPEELTDITLAKLYVTYGGKEYEALMVSKGFEEIIIKARKGFEYEDKKIGFEDNINERIAWKKIKRDEIEDIRIEQTSVYEEMLKKYREDI</sequence>
<gene>
    <name evidence="1" type="ORF">E7272_04485</name>
</gene>
<reference evidence="1" key="1">
    <citation type="submission" date="2019-04" db="EMBL/GenBank/DDBJ databases">
        <title>Evolution of Biomass-Degrading Anaerobic Consortia Revealed by Metagenomics.</title>
        <authorList>
            <person name="Peng X."/>
        </authorList>
    </citation>
    <scope>NUCLEOTIDE SEQUENCE</scope>
    <source>
        <strain evidence="1">SIG311</strain>
    </source>
</reference>
<dbReference type="EMBL" id="SVER01000009">
    <property type="protein sequence ID" value="MBE5919083.1"/>
    <property type="molecule type" value="Genomic_DNA"/>
</dbReference>
<organism evidence="1 2">
    <name type="scientific">Pseudobutyrivibrio ruminis</name>
    <dbReference type="NCBI Taxonomy" id="46206"/>
    <lineage>
        <taxon>Bacteria</taxon>
        <taxon>Bacillati</taxon>
        <taxon>Bacillota</taxon>
        <taxon>Clostridia</taxon>
        <taxon>Lachnospirales</taxon>
        <taxon>Lachnospiraceae</taxon>
        <taxon>Pseudobutyrivibrio</taxon>
    </lineage>
</organism>
<evidence type="ECO:0000313" key="2">
    <source>
        <dbReference type="Proteomes" id="UP000766246"/>
    </source>
</evidence>
<name>A0A927YQ34_9FIRM</name>
<dbReference type="AlphaFoldDB" id="A0A927YQ34"/>
<proteinExistence type="predicted"/>
<comment type="caution">
    <text evidence="1">The sequence shown here is derived from an EMBL/GenBank/DDBJ whole genome shotgun (WGS) entry which is preliminary data.</text>
</comment>
<accession>A0A927YQ34</accession>
<protein>
    <submittedName>
        <fullName evidence="1">Uncharacterized protein</fullName>
    </submittedName>
</protein>